<dbReference type="InterPro" id="IPR040079">
    <property type="entry name" value="Glutathione_S-Trfase"/>
</dbReference>
<dbReference type="GO" id="GO:0004364">
    <property type="term" value="F:glutathione transferase activity"/>
    <property type="evidence" value="ECO:0007669"/>
    <property type="project" value="InterPro"/>
</dbReference>
<dbReference type="AlphaFoldDB" id="A0AAD8A2P1"/>
<dbReference type="PROSITE" id="PS50404">
    <property type="entry name" value="GST_NTER"/>
    <property type="match status" value="1"/>
</dbReference>
<dbReference type="PANTHER" id="PTHR43968">
    <property type="match status" value="1"/>
</dbReference>
<dbReference type="SUPFAM" id="SSF47616">
    <property type="entry name" value="GST C-terminal domain-like"/>
    <property type="match status" value="1"/>
</dbReference>
<dbReference type="PANTHER" id="PTHR43968:SF6">
    <property type="entry name" value="GLUTATHIONE S-TRANSFERASE OMEGA"/>
    <property type="match status" value="1"/>
</dbReference>
<evidence type="ECO:0000313" key="5">
    <source>
        <dbReference type="EMBL" id="KAJ9590881.1"/>
    </source>
</evidence>
<dbReference type="InterPro" id="IPR036249">
    <property type="entry name" value="Thioredoxin-like_sf"/>
</dbReference>
<dbReference type="GO" id="GO:0006749">
    <property type="term" value="P:glutathione metabolic process"/>
    <property type="evidence" value="ECO:0007669"/>
    <property type="project" value="TreeGrafter"/>
</dbReference>
<sequence>MRQWLNKTFYYKSKFYQLANMNTKHLAEGSTNPPLSKGKLRLYSMRFCPYAQRAHLVLDAKKIPYDIVNINLVQKPKWYFERNPVGKVPAIELESGDTVYESLIIADYLDEIYPQSPLHNKNPIQKAKDRILIENFSKVTGAIFGYYRDMSEEKLENLLKELDVFDKELTKRGKTFFGGDKPGMVDYMIWPWFERLDALKKISDNKFVIPESRIKKLAHWMKSMKSDEAVKVSYIDPESHGKFVKSFLDGSPNYDILVK</sequence>
<evidence type="ECO:0000259" key="4">
    <source>
        <dbReference type="PROSITE" id="PS50405"/>
    </source>
</evidence>
<proteinExistence type="inferred from homology"/>
<dbReference type="SUPFAM" id="SSF52833">
    <property type="entry name" value="Thioredoxin-like"/>
    <property type="match status" value="1"/>
</dbReference>
<dbReference type="Pfam" id="PF13417">
    <property type="entry name" value="GST_N_3"/>
    <property type="match status" value="1"/>
</dbReference>
<dbReference type="Gene3D" id="1.20.1050.10">
    <property type="match status" value="1"/>
</dbReference>
<dbReference type="PRINTS" id="PR01625">
    <property type="entry name" value="GSTRNSFRASEO"/>
</dbReference>
<dbReference type="Pfam" id="PF13410">
    <property type="entry name" value="GST_C_2"/>
    <property type="match status" value="1"/>
</dbReference>
<dbReference type="InterPro" id="IPR010987">
    <property type="entry name" value="Glutathione-S-Trfase_C-like"/>
</dbReference>
<dbReference type="SFLD" id="SFLDS00019">
    <property type="entry name" value="Glutathione_Transferase_(cytos"/>
    <property type="match status" value="1"/>
</dbReference>
<dbReference type="Proteomes" id="UP001233999">
    <property type="component" value="Unassembled WGS sequence"/>
</dbReference>
<feature type="domain" description="GST C-terminal" evidence="4">
    <location>
        <begin position="98"/>
        <end position="247"/>
    </location>
</feature>
<evidence type="ECO:0000256" key="1">
    <source>
        <dbReference type="ARBA" id="ARBA00011067"/>
    </source>
</evidence>
<evidence type="ECO:0000256" key="2">
    <source>
        <dbReference type="ARBA" id="ARBA00023002"/>
    </source>
</evidence>
<reference evidence="5" key="2">
    <citation type="submission" date="2023-05" db="EMBL/GenBank/DDBJ databases">
        <authorList>
            <person name="Fouks B."/>
        </authorList>
    </citation>
    <scope>NUCLEOTIDE SEQUENCE</scope>
    <source>
        <strain evidence="5">Stay&amp;Tobe</strain>
        <tissue evidence="5">Testes</tissue>
    </source>
</reference>
<name>A0AAD8A2P1_DIPPU</name>
<dbReference type="InterPro" id="IPR036282">
    <property type="entry name" value="Glutathione-S-Trfase_C_sf"/>
</dbReference>
<protein>
    <submittedName>
        <fullName evidence="5">Uncharacterized protein</fullName>
    </submittedName>
</protein>
<dbReference type="FunFam" id="1.20.1050.10:FF:000009">
    <property type="entry name" value="Glutathione S-transferase omega-1"/>
    <property type="match status" value="1"/>
</dbReference>
<comment type="similarity">
    <text evidence="1">Belongs to the GST superfamily. Omega family.</text>
</comment>
<dbReference type="InterPro" id="IPR005442">
    <property type="entry name" value="GST_omega"/>
</dbReference>
<keyword evidence="6" id="KW-1185">Reference proteome</keyword>
<dbReference type="GO" id="GO:0005737">
    <property type="term" value="C:cytoplasm"/>
    <property type="evidence" value="ECO:0007669"/>
    <property type="project" value="InterPro"/>
</dbReference>
<reference evidence="5" key="1">
    <citation type="journal article" date="2023" name="IScience">
        <title>Live-bearing cockroach genome reveals convergent evolutionary mechanisms linked to viviparity in insects and beyond.</title>
        <authorList>
            <person name="Fouks B."/>
            <person name="Harrison M.C."/>
            <person name="Mikhailova A.A."/>
            <person name="Marchal E."/>
            <person name="English S."/>
            <person name="Carruthers M."/>
            <person name="Jennings E.C."/>
            <person name="Chiamaka E.L."/>
            <person name="Frigard R.A."/>
            <person name="Pippel M."/>
            <person name="Attardo G.M."/>
            <person name="Benoit J.B."/>
            <person name="Bornberg-Bauer E."/>
            <person name="Tobe S.S."/>
        </authorList>
    </citation>
    <scope>NUCLEOTIDE SEQUENCE</scope>
    <source>
        <strain evidence="5">Stay&amp;Tobe</strain>
    </source>
</reference>
<evidence type="ECO:0000259" key="3">
    <source>
        <dbReference type="PROSITE" id="PS50404"/>
    </source>
</evidence>
<keyword evidence="2" id="KW-0560">Oxidoreductase</keyword>
<dbReference type="FunFam" id="3.40.30.10:FF:000123">
    <property type="entry name" value="Glutathione transferase o1"/>
    <property type="match status" value="1"/>
</dbReference>
<feature type="domain" description="GST N-terminal" evidence="3">
    <location>
        <begin position="38"/>
        <end position="117"/>
    </location>
</feature>
<dbReference type="GO" id="GO:0045174">
    <property type="term" value="F:glutathione dehydrogenase (ascorbate) activity"/>
    <property type="evidence" value="ECO:0007669"/>
    <property type="project" value="TreeGrafter"/>
</dbReference>
<gene>
    <name evidence="5" type="ORF">L9F63_016086</name>
</gene>
<evidence type="ECO:0000313" key="6">
    <source>
        <dbReference type="Proteomes" id="UP001233999"/>
    </source>
</evidence>
<dbReference type="InterPro" id="IPR050983">
    <property type="entry name" value="GST_Omega/HSP26"/>
</dbReference>
<comment type="caution">
    <text evidence="5">The sequence shown here is derived from an EMBL/GenBank/DDBJ whole genome shotgun (WGS) entry which is preliminary data.</text>
</comment>
<accession>A0AAD8A2P1</accession>
<dbReference type="SFLD" id="SFLDG00358">
    <property type="entry name" value="Main_(cytGST)"/>
    <property type="match status" value="1"/>
</dbReference>
<dbReference type="PROSITE" id="PS50405">
    <property type="entry name" value="GST_CTER"/>
    <property type="match status" value="1"/>
</dbReference>
<dbReference type="InterPro" id="IPR004045">
    <property type="entry name" value="Glutathione_S-Trfase_N"/>
</dbReference>
<dbReference type="CDD" id="cd03184">
    <property type="entry name" value="GST_C_Omega"/>
    <property type="match status" value="1"/>
</dbReference>
<dbReference type="EMBL" id="JASPKZ010004185">
    <property type="protein sequence ID" value="KAJ9590881.1"/>
    <property type="molecule type" value="Genomic_DNA"/>
</dbReference>
<dbReference type="Gene3D" id="3.40.30.10">
    <property type="entry name" value="Glutaredoxin"/>
    <property type="match status" value="1"/>
</dbReference>
<organism evidence="5 6">
    <name type="scientific">Diploptera punctata</name>
    <name type="common">Pacific beetle cockroach</name>
    <dbReference type="NCBI Taxonomy" id="6984"/>
    <lineage>
        <taxon>Eukaryota</taxon>
        <taxon>Metazoa</taxon>
        <taxon>Ecdysozoa</taxon>
        <taxon>Arthropoda</taxon>
        <taxon>Hexapoda</taxon>
        <taxon>Insecta</taxon>
        <taxon>Pterygota</taxon>
        <taxon>Neoptera</taxon>
        <taxon>Polyneoptera</taxon>
        <taxon>Dictyoptera</taxon>
        <taxon>Blattodea</taxon>
        <taxon>Blaberoidea</taxon>
        <taxon>Blaberidae</taxon>
        <taxon>Diplopterinae</taxon>
        <taxon>Diploptera</taxon>
    </lineage>
</organism>